<dbReference type="RefSeq" id="WP_160170686.1">
    <property type="nucleotide sequence ID" value="NZ_VJNA01000034.1"/>
</dbReference>
<evidence type="ECO:0000313" key="2">
    <source>
        <dbReference type="Proteomes" id="UP000318554"/>
    </source>
</evidence>
<proteinExistence type="predicted"/>
<gene>
    <name evidence="1" type="ORF">Taqua_02229</name>
</gene>
<comment type="caution">
    <text evidence="1">The sequence shown here is derived from an EMBL/GenBank/DDBJ whole genome shotgun (WGS) entry which is preliminary data.</text>
</comment>
<dbReference type="AlphaFoldDB" id="A0A554WEA3"/>
<keyword evidence="2" id="KW-1185">Reference proteome</keyword>
<evidence type="ECO:0000313" key="1">
    <source>
        <dbReference type="EMBL" id="TSE21911.1"/>
    </source>
</evidence>
<reference evidence="1 2" key="1">
    <citation type="submission" date="2019-07" db="EMBL/GenBank/DDBJ databases">
        <title>Tepidimonas aquatica CLN-1 draft genome.</title>
        <authorList>
            <person name="Da Costa M.S."/>
            <person name="Froufe H.J.C."/>
            <person name="Egas C."/>
            <person name="Albuquerque L."/>
        </authorList>
    </citation>
    <scope>NUCLEOTIDE SEQUENCE [LARGE SCALE GENOMIC DNA]</scope>
    <source>
        <strain evidence="1 2">CLN-1</strain>
    </source>
</reference>
<protein>
    <submittedName>
        <fullName evidence="1">Uncharacterized protein</fullName>
    </submittedName>
</protein>
<name>A0A554WEA3_9BURK</name>
<dbReference type="Proteomes" id="UP000318554">
    <property type="component" value="Unassembled WGS sequence"/>
</dbReference>
<organism evidence="1 2">
    <name type="scientific">Tepidimonas aquatica</name>
    <dbReference type="NCBI Taxonomy" id="247482"/>
    <lineage>
        <taxon>Bacteria</taxon>
        <taxon>Pseudomonadati</taxon>
        <taxon>Pseudomonadota</taxon>
        <taxon>Betaproteobacteria</taxon>
        <taxon>Burkholderiales</taxon>
        <taxon>Tepidimonas</taxon>
    </lineage>
</organism>
<dbReference type="EMBL" id="VJNA01000034">
    <property type="protein sequence ID" value="TSE21911.1"/>
    <property type="molecule type" value="Genomic_DNA"/>
</dbReference>
<sequence length="46" mass="4650">MDIVFLGWAAAFALITLGALAGCRRLSPPAPQGNRIESNGGHGDGA</sequence>
<accession>A0A554WEA3</accession>